<protein>
    <submittedName>
        <fullName evidence="1">Uncharacterized protein</fullName>
    </submittedName>
</protein>
<dbReference type="Proteomes" id="UP000093159">
    <property type="component" value="Unassembled WGS sequence"/>
</dbReference>
<organism evidence="1 2">
    <name type="scientific">Arcobacter porcinus</name>
    <dbReference type="NCBI Taxonomy" id="1935204"/>
    <lineage>
        <taxon>Bacteria</taxon>
        <taxon>Pseudomonadati</taxon>
        <taxon>Campylobacterota</taxon>
        <taxon>Epsilonproteobacteria</taxon>
        <taxon>Campylobacterales</taxon>
        <taxon>Arcobacteraceae</taxon>
        <taxon>Arcobacter</taxon>
    </lineage>
</organism>
<comment type="caution">
    <text evidence="1">The sequence shown here is derived from an EMBL/GenBank/DDBJ whole genome shotgun (WGS) entry which is preliminary data.</text>
</comment>
<sequence>MNSNIKKYIEKISKESKVNNQAINYEITLLGAKLLEQSICKKNNTINKEDLLKILKLITIIKRKWFL</sequence>
<gene>
    <name evidence="1" type="ORF">AAX28_01633</name>
</gene>
<dbReference type="EMBL" id="LDIR01000003">
    <property type="protein sequence ID" value="OCL90814.1"/>
    <property type="molecule type" value="Genomic_DNA"/>
</dbReference>
<evidence type="ECO:0000313" key="2">
    <source>
        <dbReference type="Proteomes" id="UP000093159"/>
    </source>
</evidence>
<accession>A0ABX2YD89</accession>
<reference evidence="1 2" key="1">
    <citation type="submission" date="2015-05" db="EMBL/GenBank/DDBJ databases">
        <authorList>
            <person name="Rovetto F."/>
            <person name="Cocolin L."/>
            <person name="Illeghems K."/>
            <person name="Van Nieuwerburgh F."/>
            <person name="Houf K."/>
        </authorList>
    </citation>
    <scope>NUCLEOTIDE SEQUENCE [LARGE SCALE GENOMIC DNA]</scope>
    <source>
        <strain evidence="1 2">117434</strain>
    </source>
</reference>
<name>A0ABX2YD89_9BACT</name>
<dbReference type="RefSeq" id="WP_066179436.1">
    <property type="nucleotide sequence ID" value="NZ_LDIR01000003.1"/>
</dbReference>
<keyword evidence="2" id="KW-1185">Reference proteome</keyword>
<evidence type="ECO:0000313" key="1">
    <source>
        <dbReference type="EMBL" id="OCL90814.1"/>
    </source>
</evidence>
<proteinExistence type="predicted"/>